<name>A0A8J2WP77_9CRUS</name>
<keyword evidence="2" id="KW-1185">Reference proteome</keyword>
<evidence type="ECO:0000313" key="1">
    <source>
        <dbReference type="EMBL" id="CAH0110619.1"/>
    </source>
</evidence>
<accession>A0A8J2WP77</accession>
<comment type="caution">
    <text evidence="1">The sequence shown here is derived from an EMBL/GenBank/DDBJ whole genome shotgun (WGS) entry which is preliminary data.</text>
</comment>
<protein>
    <submittedName>
        <fullName evidence="1">Uncharacterized protein</fullName>
    </submittedName>
</protein>
<sequence length="239" mass="27746">MKLAITRQESVNIGPILNIQDHEQVQCQSALYYWRRFQKIKEYQSRIKTRYFLPFPLQQIINQTVTTGGGFIEIAIYPDVVDGDREYGISWACFLRPEVVVPPGDTTDSEIERIILQSEVPTATNDRELNLKSSANTFKPHRFWYSSATEKSALLAFVQLHYRHIPIHSNQTHLLLPENHELHIISTPMPQTFTLISFLVEYHLLERLGPVTNNKTETEIEIRMNVPVGRRLVLKRAYT</sequence>
<evidence type="ECO:0000313" key="2">
    <source>
        <dbReference type="Proteomes" id="UP000789390"/>
    </source>
</evidence>
<dbReference type="EMBL" id="CAKKLH010000303">
    <property type="protein sequence ID" value="CAH0110619.1"/>
    <property type="molecule type" value="Genomic_DNA"/>
</dbReference>
<dbReference type="AlphaFoldDB" id="A0A8J2WP77"/>
<dbReference type="Proteomes" id="UP000789390">
    <property type="component" value="Unassembled WGS sequence"/>
</dbReference>
<gene>
    <name evidence="1" type="ORF">DGAL_LOCUS14189</name>
</gene>
<organism evidence="1 2">
    <name type="scientific">Daphnia galeata</name>
    <dbReference type="NCBI Taxonomy" id="27404"/>
    <lineage>
        <taxon>Eukaryota</taxon>
        <taxon>Metazoa</taxon>
        <taxon>Ecdysozoa</taxon>
        <taxon>Arthropoda</taxon>
        <taxon>Crustacea</taxon>
        <taxon>Branchiopoda</taxon>
        <taxon>Diplostraca</taxon>
        <taxon>Cladocera</taxon>
        <taxon>Anomopoda</taxon>
        <taxon>Daphniidae</taxon>
        <taxon>Daphnia</taxon>
    </lineage>
</organism>
<dbReference type="OrthoDB" id="199913at2759"/>
<proteinExistence type="predicted"/>
<reference evidence="1" key="1">
    <citation type="submission" date="2021-11" db="EMBL/GenBank/DDBJ databases">
        <authorList>
            <person name="Schell T."/>
        </authorList>
    </citation>
    <scope>NUCLEOTIDE SEQUENCE</scope>
    <source>
        <strain evidence="1">M5</strain>
    </source>
</reference>